<organism evidence="2 3">
    <name type="scientific">Cirrhinus mrigala</name>
    <name type="common">Mrigala</name>
    <dbReference type="NCBI Taxonomy" id="683832"/>
    <lineage>
        <taxon>Eukaryota</taxon>
        <taxon>Metazoa</taxon>
        <taxon>Chordata</taxon>
        <taxon>Craniata</taxon>
        <taxon>Vertebrata</taxon>
        <taxon>Euteleostomi</taxon>
        <taxon>Actinopterygii</taxon>
        <taxon>Neopterygii</taxon>
        <taxon>Teleostei</taxon>
        <taxon>Ostariophysi</taxon>
        <taxon>Cypriniformes</taxon>
        <taxon>Cyprinidae</taxon>
        <taxon>Labeoninae</taxon>
        <taxon>Labeonini</taxon>
        <taxon>Cirrhinus</taxon>
    </lineage>
</organism>
<comment type="caution">
    <text evidence="2">The sequence shown here is derived from an EMBL/GenBank/DDBJ whole genome shotgun (WGS) entry which is preliminary data.</text>
</comment>
<feature type="compositionally biased region" description="Low complexity" evidence="1">
    <location>
        <begin position="95"/>
        <end position="122"/>
    </location>
</feature>
<evidence type="ECO:0000256" key="1">
    <source>
        <dbReference type="SAM" id="MobiDB-lite"/>
    </source>
</evidence>
<reference evidence="2 3" key="1">
    <citation type="submission" date="2024-05" db="EMBL/GenBank/DDBJ databases">
        <title>Genome sequencing and assembly of Indian major carp, Cirrhinus mrigala (Hamilton, 1822).</title>
        <authorList>
            <person name="Mohindra V."/>
            <person name="Chowdhury L.M."/>
            <person name="Lal K."/>
            <person name="Jena J.K."/>
        </authorList>
    </citation>
    <scope>NUCLEOTIDE SEQUENCE [LARGE SCALE GENOMIC DNA]</scope>
    <source>
        <strain evidence="2">CM1030</strain>
        <tissue evidence="2">Blood</tissue>
    </source>
</reference>
<evidence type="ECO:0000313" key="2">
    <source>
        <dbReference type="EMBL" id="KAL0170170.1"/>
    </source>
</evidence>
<feature type="region of interest" description="Disordered" evidence="1">
    <location>
        <begin position="143"/>
        <end position="239"/>
    </location>
</feature>
<protein>
    <submittedName>
        <fullName evidence="2">Uncharacterized protein</fullName>
    </submittedName>
</protein>
<feature type="compositionally biased region" description="Basic residues" evidence="1">
    <location>
        <begin position="143"/>
        <end position="153"/>
    </location>
</feature>
<feature type="compositionally biased region" description="Basic and acidic residues" evidence="1">
    <location>
        <begin position="298"/>
        <end position="310"/>
    </location>
</feature>
<dbReference type="EMBL" id="JAMKFB020000017">
    <property type="protein sequence ID" value="KAL0170170.1"/>
    <property type="molecule type" value="Genomic_DNA"/>
</dbReference>
<feature type="region of interest" description="Disordered" evidence="1">
    <location>
        <begin position="1"/>
        <end position="124"/>
    </location>
</feature>
<keyword evidence="3" id="KW-1185">Reference proteome</keyword>
<accession>A0ABD0P913</accession>
<feature type="region of interest" description="Disordered" evidence="1">
    <location>
        <begin position="298"/>
        <end position="382"/>
    </location>
</feature>
<feature type="compositionally biased region" description="Low complexity" evidence="1">
    <location>
        <begin position="210"/>
        <end position="225"/>
    </location>
</feature>
<evidence type="ECO:0000313" key="3">
    <source>
        <dbReference type="Proteomes" id="UP001529510"/>
    </source>
</evidence>
<proteinExistence type="predicted"/>
<feature type="non-terminal residue" evidence="2">
    <location>
        <position position="1"/>
    </location>
</feature>
<gene>
    <name evidence="2" type="ORF">M9458_034766</name>
</gene>
<dbReference type="Proteomes" id="UP001529510">
    <property type="component" value="Unassembled WGS sequence"/>
</dbReference>
<feature type="compositionally biased region" description="Polar residues" evidence="1">
    <location>
        <begin position="166"/>
        <end position="183"/>
    </location>
</feature>
<name>A0ABD0P913_CIRMR</name>
<feature type="compositionally biased region" description="Low complexity" evidence="1">
    <location>
        <begin position="1"/>
        <end position="18"/>
    </location>
</feature>
<feature type="compositionally biased region" description="Basic and acidic residues" evidence="1">
    <location>
        <begin position="60"/>
        <end position="69"/>
    </location>
</feature>
<feature type="compositionally biased region" description="Acidic residues" evidence="1">
    <location>
        <begin position="48"/>
        <end position="59"/>
    </location>
</feature>
<feature type="non-terminal residue" evidence="2">
    <location>
        <position position="382"/>
    </location>
</feature>
<sequence length="382" mass="42046">HSNRFTSPLSTPTILLPPNGSVETAQPIRTMPIITEQETQASPNSEEVHDEVEESEEVQEEQHLEEFSHAVEALEVAEDLEQQRASLGTMESRSRSSSITSWESTQGMLTATEASTSELSSSRYSTIAQEDFQQELVVKAIKLKKKGKRRRQGKSIISQDGAGSDVLNTPMSEPPSDHTSLLCSSLDLHSAGSPDQDGSDSHNSDAFPIQSPSEPLQSEEPSQDSVDQTAETLPPCPTSLSLQDMECQVYSENVFVENEQIAATPDVDMLLECTFSYMQATDEQDIMKEYVKEDKDTLKDSEEHFQESLHGDFNLDLSYDPIRPLGYSPEPEPTPSSDEEDIYAHGVPSSASLGDGLNALSLQSSSVKQKEDEETQLLKADQ</sequence>
<dbReference type="AlphaFoldDB" id="A0ABD0P913"/>